<protein>
    <submittedName>
        <fullName evidence="3">Uncharacterized protein LOC127565427</fullName>
    </submittedName>
</protein>
<evidence type="ECO:0000256" key="1">
    <source>
        <dbReference type="SAM" id="SignalP"/>
    </source>
</evidence>
<dbReference type="AlphaFoldDB" id="A0A9C6SUK9"/>
<feature type="signal peptide" evidence="1">
    <location>
        <begin position="1"/>
        <end position="20"/>
    </location>
</feature>
<dbReference type="RefSeq" id="XP_051859590.1">
    <property type="nucleotide sequence ID" value="XM_052003630.1"/>
</dbReference>
<organism evidence="2 3">
    <name type="scientific">Drosophila albomicans</name>
    <name type="common">Fruit fly</name>
    <dbReference type="NCBI Taxonomy" id="7291"/>
    <lineage>
        <taxon>Eukaryota</taxon>
        <taxon>Metazoa</taxon>
        <taxon>Ecdysozoa</taxon>
        <taxon>Arthropoda</taxon>
        <taxon>Hexapoda</taxon>
        <taxon>Insecta</taxon>
        <taxon>Pterygota</taxon>
        <taxon>Neoptera</taxon>
        <taxon>Endopterygota</taxon>
        <taxon>Diptera</taxon>
        <taxon>Brachycera</taxon>
        <taxon>Muscomorpha</taxon>
        <taxon>Ephydroidea</taxon>
        <taxon>Drosophilidae</taxon>
        <taxon>Drosophila</taxon>
    </lineage>
</organism>
<dbReference type="InterPro" id="IPR003475">
    <property type="entry name" value="Insect_Unk"/>
</dbReference>
<sequence length="96" mass="11174">MSKFVLLLVICSLCLLQVKSQANRRTCEQLTRVCERNETRIGIEDSVTKYLNAECRRRDVRWKNITRCQLERAACELSLVECGQLSCANIVRVLRR</sequence>
<dbReference type="GeneID" id="127565427"/>
<evidence type="ECO:0000313" key="3">
    <source>
        <dbReference type="RefSeq" id="XP_051859590.1"/>
    </source>
</evidence>
<gene>
    <name evidence="3" type="primary">LOC127565427</name>
</gene>
<name>A0A9C6SUK9_DROAB</name>
<keyword evidence="2" id="KW-1185">Reference proteome</keyword>
<evidence type="ECO:0000313" key="2">
    <source>
        <dbReference type="Proteomes" id="UP000515160"/>
    </source>
</evidence>
<feature type="chain" id="PRO_5039269426" evidence="1">
    <location>
        <begin position="21"/>
        <end position="96"/>
    </location>
</feature>
<reference evidence="3" key="1">
    <citation type="submission" date="2025-08" db="UniProtKB">
        <authorList>
            <consortium name="RefSeq"/>
        </authorList>
    </citation>
    <scope>IDENTIFICATION</scope>
    <source>
        <strain evidence="3">15112-1751.03</strain>
        <tissue evidence="3">Whole Adult</tissue>
    </source>
</reference>
<dbReference type="Proteomes" id="UP000515160">
    <property type="component" value="Chromosome 3"/>
</dbReference>
<dbReference type="Pfam" id="PF02448">
    <property type="entry name" value="L71"/>
    <property type="match status" value="1"/>
</dbReference>
<proteinExistence type="predicted"/>
<keyword evidence="1" id="KW-0732">Signal</keyword>
<accession>A0A9C6SUK9</accession>
<dbReference type="OrthoDB" id="7826426at2759"/>